<sequence>MFFCDFLETGVVYHIAPINDFKKILERGIGYKDKVSYKSKYIEFHNFLDSFRTSDIPDWVERQKAIFASMNFKKHPCFHAHSVILAVKVYPERCWIANENRGNQLYEPFILKDIKEFRSANHYLNTKGAAMALQYWKTSLSFQDNIKKRMDLVRGYDAEVMIFHPIPPEDIKPLFIVSDHRILTIDQWRRIFCI</sequence>
<gene>
    <name evidence="1" type="ORF">F8153_07960</name>
</gene>
<dbReference type="EMBL" id="WBZB01000024">
    <property type="protein sequence ID" value="KAB3530023.1"/>
    <property type="molecule type" value="Genomic_DNA"/>
</dbReference>
<protein>
    <recommendedName>
        <fullName evidence="3">DUF4433 domain-containing protein</fullName>
    </recommendedName>
</protein>
<organism evidence="1 2">
    <name type="scientific">Alkaliphilus serpentinus</name>
    <dbReference type="NCBI Taxonomy" id="1482731"/>
    <lineage>
        <taxon>Bacteria</taxon>
        <taxon>Bacillati</taxon>
        <taxon>Bacillota</taxon>
        <taxon>Clostridia</taxon>
        <taxon>Peptostreptococcales</taxon>
        <taxon>Natronincolaceae</taxon>
        <taxon>Alkaliphilus</taxon>
    </lineage>
</organism>
<dbReference type="AlphaFoldDB" id="A0A833HNW8"/>
<evidence type="ECO:0000313" key="1">
    <source>
        <dbReference type="EMBL" id="KAB3530023.1"/>
    </source>
</evidence>
<proteinExistence type="predicted"/>
<comment type="caution">
    <text evidence="1">The sequence shown here is derived from an EMBL/GenBank/DDBJ whole genome shotgun (WGS) entry which is preliminary data.</text>
</comment>
<dbReference type="Proteomes" id="UP000465601">
    <property type="component" value="Unassembled WGS sequence"/>
</dbReference>
<evidence type="ECO:0000313" key="2">
    <source>
        <dbReference type="Proteomes" id="UP000465601"/>
    </source>
</evidence>
<reference evidence="1 2" key="1">
    <citation type="submission" date="2019-10" db="EMBL/GenBank/DDBJ databases">
        <title>Alkaliphilus serpentinus sp. nov. and Alkaliphilus pronyensis sp. nov., two novel anaerobic alkaliphilic species isolated from the serpentinized-hosted hydrothermal field of the Prony Bay (New Caledonia).</title>
        <authorList>
            <person name="Postec A."/>
        </authorList>
    </citation>
    <scope>NUCLEOTIDE SEQUENCE [LARGE SCALE GENOMIC DNA]</scope>
    <source>
        <strain evidence="1 2">LacT</strain>
    </source>
</reference>
<evidence type="ECO:0008006" key="3">
    <source>
        <dbReference type="Google" id="ProtNLM"/>
    </source>
</evidence>
<name>A0A833HNW8_9FIRM</name>
<dbReference type="RefSeq" id="WP_151865830.1">
    <property type="nucleotide sequence ID" value="NZ_WBZB01000024.1"/>
</dbReference>
<accession>A0A833HNW8</accession>
<dbReference type="OrthoDB" id="1706153at2"/>
<keyword evidence="2" id="KW-1185">Reference proteome</keyword>